<comment type="subcellular location">
    <subcellularLocation>
        <location evidence="5">Cytoplasm</location>
    </subcellularLocation>
    <subcellularLocation>
        <location evidence="5">Nucleus</location>
    </subcellularLocation>
</comment>
<proteinExistence type="inferred from homology"/>
<evidence type="ECO:0000256" key="4">
    <source>
        <dbReference type="ARBA" id="ARBA00026071"/>
    </source>
</evidence>
<comment type="subunit">
    <text evidence="4">The 26S proteasome consists of a 20S proteasome core and two 19S regulatory subunits. The 20S proteasome core is composed of 28 subunits that are arranged in four stacked rings, resulting in a barrel-shaped structure. The two end rings are each formed by seven alpha subunits, and the two central rings are each formed by seven beta subunits. The catalytic chamber with the active sites is on the inside of the barrel.</text>
</comment>
<dbReference type="AlphaFoldDB" id="A0AAN4ZV61"/>
<comment type="similarity">
    <text evidence="5">Belongs to the peptidase T1B family.</text>
</comment>
<evidence type="ECO:0000256" key="1">
    <source>
        <dbReference type="ARBA" id="ARBA00022490"/>
    </source>
</evidence>
<dbReference type="EMBL" id="BTRK01000003">
    <property type="protein sequence ID" value="GMR44085.1"/>
    <property type="molecule type" value="Genomic_DNA"/>
</dbReference>
<keyword evidence="5" id="KW-0539">Nucleus</keyword>
<gene>
    <name evidence="6" type="ORF">PMAYCL1PPCAC_14280</name>
</gene>
<dbReference type="PROSITE" id="PS51476">
    <property type="entry name" value="PROTEASOME_BETA_2"/>
    <property type="match status" value="1"/>
</dbReference>
<dbReference type="Proteomes" id="UP001328107">
    <property type="component" value="Unassembled WGS sequence"/>
</dbReference>
<sequence length="237" mass="26639">TAYAEVEDAPDWIKPRLIKNRKWNPYSMEGGSTVAIAGDDFVVIGSDTRLSADDIKVINREVDKIHALSDRIVITSSGFFGDILHLRKLLESHLQKYRFQYRSNMTVDLCAELLARQLYFKRFYPYYTGAILAGIDEHGKGAVFSYDPIGCIEQLPYSASGAAKPLITPFLDCQVGHVTLSEGSERPKLTIERACALMRDAFRACAEREITTGDSIHLVIAEAGKPPRQERRKLRED</sequence>
<keyword evidence="2 5" id="KW-0647">Proteasome</keyword>
<dbReference type="Pfam" id="PF00227">
    <property type="entry name" value="Proteasome"/>
    <property type="match status" value="1"/>
</dbReference>
<evidence type="ECO:0000313" key="7">
    <source>
        <dbReference type="Proteomes" id="UP001328107"/>
    </source>
</evidence>
<accession>A0AAN4ZV61</accession>
<keyword evidence="7" id="KW-1185">Reference proteome</keyword>
<comment type="function">
    <text evidence="5">Component of the proteasome, a multicatalytic proteinase complex which is characterized by its ability to cleave peptides with Arg, Phe, Tyr, Leu, and Glu adjacent to the leaving group at neutral or slightly basic pH. The proteasome has an ATP-dependent proteolytic activity.</text>
</comment>
<dbReference type="InterPro" id="IPR023333">
    <property type="entry name" value="Proteasome_suB-type"/>
</dbReference>
<dbReference type="InterPro" id="IPR001353">
    <property type="entry name" value="Proteasome_sua/b"/>
</dbReference>
<evidence type="ECO:0000256" key="5">
    <source>
        <dbReference type="RuleBase" id="RU004203"/>
    </source>
</evidence>
<dbReference type="InterPro" id="IPR029055">
    <property type="entry name" value="Ntn_hydrolases_N"/>
</dbReference>
<name>A0AAN4ZV61_9BILA</name>
<dbReference type="Gene3D" id="3.60.20.10">
    <property type="entry name" value="Glutamine Phosphoribosylpyrophosphate, subunit 1, domain 1"/>
    <property type="match status" value="1"/>
</dbReference>
<organism evidence="6 7">
    <name type="scientific">Pristionchus mayeri</name>
    <dbReference type="NCBI Taxonomy" id="1317129"/>
    <lineage>
        <taxon>Eukaryota</taxon>
        <taxon>Metazoa</taxon>
        <taxon>Ecdysozoa</taxon>
        <taxon>Nematoda</taxon>
        <taxon>Chromadorea</taxon>
        <taxon>Rhabditida</taxon>
        <taxon>Rhabditina</taxon>
        <taxon>Diplogasteromorpha</taxon>
        <taxon>Diplogasteroidea</taxon>
        <taxon>Neodiplogasteridae</taxon>
        <taxon>Pristionchus</taxon>
    </lineage>
</organism>
<dbReference type="PANTHER" id="PTHR32194">
    <property type="entry name" value="METALLOPROTEASE TLDD"/>
    <property type="match status" value="1"/>
</dbReference>
<dbReference type="GO" id="GO:0005839">
    <property type="term" value="C:proteasome core complex"/>
    <property type="evidence" value="ECO:0007669"/>
    <property type="project" value="InterPro"/>
</dbReference>
<evidence type="ECO:0000256" key="3">
    <source>
        <dbReference type="ARBA" id="ARBA00024953"/>
    </source>
</evidence>
<dbReference type="GO" id="GO:0005737">
    <property type="term" value="C:cytoplasm"/>
    <property type="evidence" value="ECO:0007669"/>
    <property type="project" value="UniProtKB-SubCell"/>
</dbReference>
<keyword evidence="1 5" id="KW-0963">Cytoplasm</keyword>
<evidence type="ECO:0000256" key="2">
    <source>
        <dbReference type="ARBA" id="ARBA00022942"/>
    </source>
</evidence>
<evidence type="ECO:0000313" key="6">
    <source>
        <dbReference type="EMBL" id="GMR44085.1"/>
    </source>
</evidence>
<comment type="caution">
    <text evidence="6">The sequence shown here is derived from an EMBL/GenBank/DDBJ whole genome shotgun (WGS) entry which is preliminary data.</text>
</comment>
<reference evidence="7" key="1">
    <citation type="submission" date="2022-10" db="EMBL/GenBank/DDBJ databases">
        <title>Genome assembly of Pristionchus species.</title>
        <authorList>
            <person name="Yoshida K."/>
            <person name="Sommer R.J."/>
        </authorList>
    </citation>
    <scope>NUCLEOTIDE SEQUENCE [LARGE SCALE GENOMIC DNA]</scope>
    <source>
        <strain evidence="7">RS5460</strain>
    </source>
</reference>
<dbReference type="GO" id="GO:0051603">
    <property type="term" value="P:proteolysis involved in protein catabolic process"/>
    <property type="evidence" value="ECO:0007669"/>
    <property type="project" value="InterPro"/>
</dbReference>
<feature type="non-terminal residue" evidence="6">
    <location>
        <position position="1"/>
    </location>
</feature>
<dbReference type="PANTHER" id="PTHR32194:SF2">
    <property type="entry name" value="PROTEASOME SUBUNIT BETA TYPE-1"/>
    <property type="match status" value="1"/>
</dbReference>
<protein>
    <recommendedName>
        <fullName evidence="5">Proteasome subunit beta</fullName>
    </recommendedName>
</protein>
<dbReference type="PROSITE" id="PS00854">
    <property type="entry name" value="PROTEASOME_BETA_1"/>
    <property type="match status" value="1"/>
</dbReference>
<comment type="function">
    <text evidence="3">Non-catalytic component of the proteasome, a multicatalytic proteinase complex which is characterized by its ability to cleave peptides with Arg, Phe, Tyr, Leu, and Glu adjacent to the leaving group at neutral or slightly basic pH. The proteasome has an ATP-dependent proteolytic activity.</text>
</comment>
<comment type="subunit">
    <text evidence="5">Component of the proteasome complex.</text>
</comment>
<dbReference type="GO" id="GO:0005634">
    <property type="term" value="C:nucleus"/>
    <property type="evidence" value="ECO:0007669"/>
    <property type="project" value="UniProtKB-SubCell"/>
</dbReference>
<dbReference type="InterPro" id="IPR016050">
    <property type="entry name" value="Proteasome_bsu_CS"/>
</dbReference>
<dbReference type="SUPFAM" id="SSF56235">
    <property type="entry name" value="N-terminal nucleophile aminohydrolases (Ntn hydrolases)"/>
    <property type="match status" value="1"/>
</dbReference>